<proteinExistence type="predicted"/>
<sequence length="114" mass="13354">MNEYDSKNSNSMLDDEDELTVKQLIDGLEKLDQWNPVSTPNLQWFQENAELEKKRIRKKQWKDLLTFISVAVFMLSVVIAVVYRQPINFLYFQLVGIILLPLALNKPRKKVSNV</sequence>
<dbReference type="AlphaFoldDB" id="A0A1G9NUA2"/>
<keyword evidence="1" id="KW-0472">Membrane</keyword>
<dbReference type="STRING" id="482461.SAMN05216244_1155"/>
<evidence type="ECO:0000313" key="3">
    <source>
        <dbReference type="Proteomes" id="UP000182347"/>
    </source>
</evidence>
<keyword evidence="3" id="KW-1185">Reference proteome</keyword>
<dbReference type="EMBL" id="FNHF01000001">
    <property type="protein sequence ID" value="SDL89944.1"/>
    <property type="molecule type" value="Genomic_DNA"/>
</dbReference>
<dbReference type="Pfam" id="PF17280">
    <property type="entry name" value="DUF5345"/>
    <property type="match status" value="1"/>
</dbReference>
<dbReference type="RefSeq" id="WP_074597857.1">
    <property type="nucleotide sequence ID" value="NZ_FNHF01000001.1"/>
</dbReference>
<dbReference type="Proteomes" id="UP000182347">
    <property type="component" value="Unassembled WGS sequence"/>
</dbReference>
<protein>
    <submittedName>
        <fullName evidence="2">Uncharacterized protein</fullName>
    </submittedName>
</protein>
<gene>
    <name evidence="2" type="ORF">SAMN05216244_1155</name>
</gene>
<dbReference type="InterPro" id="IPR035238">
    <property type="entry name" value="DUF5345"/>
</dbReference>
<name>A0A1G9NUA2_9BACI</name>
<evidence type="ECO:0000256" key="1">
    <source>
        <dbReference type="SAM" id="Phobius"/>
    </source>
</evidence>
<accession>A0A1G9NUA2</accession>
<evidence type="ECO:0000313" key="2">
    <source>
        <dbReference type="EMBL" id="SDL89944.1"/>
    </source>
</evidence>
<feature type="transmembrane region" description="Helical" evidence="1">
    <location>
        <begin position="64"/>
        <end position="83"/>
    </location>
</feature>
<keyword evidence="1" id="KW-0812">Transmembrane</keyword>
<feature type="transmembrane region" description="Helical" evidence="1">
    <location>
        <begin position="89"/>
        <end position="105"/>
    </location>
</feature>
<keyword evidence="1" id="KW-1133">Transmembrane helix</keyword>
<organism evidence="2 3">
    <name type="scientific">Sediminibacillus halophilus</name>
    <dbReference type="NCBI Taxonomy" id="482461"/>
    <lineage>
        <taxon>Bacteria</taxon>
        <taxon>Bacillati</taxon>
        <taxon>Bacillota</taxon>
        <taxon>Bacilli</taxon>
        <taxon>Bacillales</taxon>
        <taxon>Bacillaceae</taxon>
        <taxon>Sediminibacillus</taxon>
    </lineage>
</organism>
<dbReference type="OrthoDB" id="2939233at2"/>
<reference evidence="3" key="1">
    <citation type="submission" date="2016-10" db="EMBL/GenBank/DDBJ databases">
        <authorList>
            <person name="Varghese N."/>
            <person name="Submissions S."/>
        </authorList>
    </citation>
    <scope>NUCLEOTIDE SEQUENCE [LARGE SCALE GENOMIC DNA]</scope>
    <source>
        <strain evidence="3">CGMCC 1.6199</strain>
    </source>
</reference>